<reference evidence="2" key="2">
    <citation type="submission" date="2020-09" db="EMBL/GenBank/DDBJ databases">
        <authorList>
            <person name="Sun Q."/>
            <person name="Ohkuma M."/>
        </authorList>
    </citation>
    <scope>NUCLEOTIDE SEQUENCE</scope>
    <source>
        <strain evidence="2">JCM 4790</strain>
    </source>
</reference>
<dbReference type="EMBL" id="BMVU01000015">
    <property type="protein sequence ID" value="GGX77546.1"/>
    <property type="molecule type" value="Genomic_DNA"/>
</dbReference>
<keyword evidence="3" id="KW-1185">Reference proteome</keyword>
<proteinExistence type="predicted"/>
<evidence type="ECO:0000313" key="2">
    <source>
        <dbReference type="EMBL" id="GGX77546.1"/>
    </source>
</evidence>
<dbReference type="Proteomes" id="UP000619244">
    <property type="component" value="Unassembled WGS sequence"/>
</dbReference>
<dbReference type="AlphaFoldDB" id="A0A918KUY7"/>
<evidence type="ECO:0000313" key="3">
    <source>
        <dbReference type="Proteomes" id="UP000619244"/>
    </source>
</evidence>
<feature type="compositionally biased region" description="Low complexity" evidence="1">
    <location>
        <begin position="32"/>
        <end position="41"/>
    </location>
</feature>
<name>A0A918KUY7_9ACTN</name>
<accession>A0A918KUY7</accession>
<comment type="caution">
    <text evidence="2">The sequence shown here is derived from an EMBL/GenBank/DDBJ whole genome shotgun (WGS) entry which is preliminary data.</text>
</comment>
<feature type="region of interest" description="Disordered" evidence="1">
    <location>
        <begin position="26"/>
        <end position="80"/>
    </location>
</feature>
<organism evidence="2 3">
    <name type="scientific">Streptomyces minutiscleroticus</name>
    <dbReference type="NCBI Taxonomy" id="68238"/>
    <lineage>
        <taxon>Bacteria</taxon>
        <taxon>Bacillati</taxon>
        <taxon>Actinomycetota</taxon>
        <taxon>Actinomycetes</taxon>
        <taxon>Kitasatosporales</taxon>
        <taxon>Streptomycetaceae</taxon>
        <taxon>Streptomyces</taxon>
    </lineage>
</organism>
<evidence type="ECO:0000256" key="1">
    <source>
        <dbReference type="SAM" id="MobiDB-lite"/>
    </source>
</evidence>
<gene>
    <name evidence="2" type="ORF">GCM10010358_34880</name>
</gene>
<protein>
    <submittedName>
        <fullName evidence="2">Uncharacterized protein</fullName>
    </submittedName>
</protein>
<sequence>MGAGGGGPAAVGGRCPSAPLWAAGAATTSWPAKAAPRAADAGSEESRRRHGRPGRVPDASGGARVTGAPGRKAPSRTARPWTVAARGAAVRLRRKGSAARRPPGYFAC</sequence>
<reference evidence="2" key="1">
    <citation type="journal article" date="2014" name="Int. J. Syst. Evol. Microbiol.">
        <title>Complete genome sequence of Corynebacterium casei LMG S-19264T (=DSM 44701T), isolated from a smear-ripened cheese.</title>
        <authorList>
            <consortium name="US DOE Joint Genome Institute (JGI-PGF)"/>
            <person name="Walter F."/>
            <person name="Albersmeier A."/>
            <person name="Kalinowski J."/>
            <person name="Ruckert C."/>
        </authorList>
    </citation>
    <scope>NUCLEOTIDE SEQUENCE</scope>
    <source>
        <strain evidence="2">JCM 4790</strain>
    </source>
</reference>